<evidence type="ECO:0000256" key="8">
    <source>
        <dbReference type="PROSITE-ProRule" id="PRU10086"/>
    </source>
</evidence>
<proteinExistence type="inferred from homology"/>
<dbReference type="SUPFAM" id="SSF52096">
    <property type="entry name" value="ClpP/crotonase"/>
    <property type="match status" value="1"/>
</dbReference>
<keyword evidence="3 7" id="KW-0645">Protease</keyword>
<evidence type="ECO:0000313" key="11">
    <source>
        <dbReference type="Proteomes" id="UP001575105"/>
    </source>
</evidence>
<dbReference type="HAMAP" id="MF_00444">
    <property type="entry name" value="ClpP"/>
    <property type="match status" value="1"/>
</dbReference>
<dbReference type="InterPro" id="IPR001907">
    <property type="entry name" value="ClpP"/>
</dbReference>
<dbReference type="GO" id="GO:0008233">
    <property type="term" value="F:peptidase activity"/>
    <property type="evidence" value="ECO:0007669"/>
    <property type="project" value="UniProtKB-KW"/>
</dbReference>
<reference evidence="10 11" key="1">
    <citation type="submission" date="2024-08" db="EMBL/GenBank/DDBJ databases">
        <title>Whole-genome sequencing of halo(alkali)philic microorganisms from hypersaline lakes.</title>
        <authorList>
            <person name="Sorokin D.Y."/>
            <person name="Merkel A.Y."/>
            <person name="Messina E."/>
            <person name="Yakimov M."/>
        </authorList>
    </citation>
    <scope>NUCLEOTIDE SEQUENCE [LARGE SCALE GENOMIC DNA]</scope>
    <source>
        <strain evidence="10 11">AB-hyl4</strain>
    </source>
</reference>
<evidence type="ECO:0000256" key="3">
    <source>
        <dbReference type="ARBA" id="ARBA00022670"/>
    </source>
</evidence>
<dbReference type="Gene3D" id="3.90.226.10">
    <property type="entry name" value="2-enoyl-CoA Hydratase, Chain A, domain 1"/>
    <property type="match status" value="1"/>
</dbReference>
<evidence type="ECO:0000256" key="4">
    <source>
        <dbReference type="ARBA" id="ARBA00022801"/>
    </source>
</evidence>
<dbReference type="PROSITE" id="PS00382">
    <property type="entry name" value="CLP_PROTEASE_HIS"/>
    <property type="match status" value="1"/>
</dbReference>
<accession>A0ABV4U364</accession>
<dbReference type="InterPro" id="IPR029045">
    <property type="entry name" value="ClpP/crotonase-like_dom_sf"/>
</dbReference>
<dbReference type="CDD" id="cd07017">
    <property type="entry name" value="S14_ClpP_2"/>
    <property type="match status" value="1"/>
</dbReference>
<organism evidence="10 11">
    <name type="scientific">Natronomicrosphaera hydrolytica</name>
    <dbReference type="NCBI Taxonomy" id="3242702"/>
    <lineage>
        <taxon>Bacteria</taxon>
        <taxon>Pseudomonadati</taxon>
        <taxon>Planctomycetota</taxon>
        <taxon>Phycisphaerae</taxon>
        <taxon>Phycisphaerales</taxon>
        <taxon>Phycisphaeraceae</taxon>
        <taxon>Natronomicrosphaera</taxon>
    </lineage>
</organism>
<comment type="caution">
    <text evidence="10">The sequence shown here is derived from an EMBL/GenBank/DDBJ whole genome shotgun (WGS) entry which is preliminary data.</text>
</comment>
<comment type="similarity">
    <text evidence="1 7 9">Belongs to the peptidase S14 family.</text>
</comment>
<dbReference type="Proteomes" id="UP001575105">
    <property type="component" value="Unassembled WGS sequence"/>
</dbReference>
<dbReference type="GO" id="GO:0006508">
    <property type="term" value="P:proteolysis"/>
    <property type="evidence" value="ECO:0007669"/>
    <property type="project" value="UniProtKB-KW"/>
</dbReference>
<comment type="catalytic activity">
    <reaction evidence="6 7 8">
        <text>Hydrolysis of proteins to small peptides in the presence of ATP and magnesium. alpha-casein is the usual test substrate. In the absence of ATP, only oligopeptides shorter than five residues are hydrolyzed (such as succinyl-Leu-Tyr-|-NHMec, and Leu-Tyr-Leu-|-Tyr-Trp, in which cleavage of the -Tyr-|-Leu- and -Tyr-|-Trp bonds also occurs).</text>
        <dbReference type="EC" id="3.4.21.92"/>
    </reaction>
</comment>
<keyword evidence="4 7" id="KW-0378">Hydrolase</keyword>
<dbReference type="Pfam" id="PF00574">
    <property type="entry name" value="CLP_protease"/>
    <property type="match status" value="1"/>
</dbReference>
<feature type="active site" evidence="7 8">
    <location>
        <position position="117"/>
    </location>
</feature>
<evidence type="ECO:0000256" key="9">
    <source>
        <dbReference type="RuleBase" id="RU003567"/>
    </source>
</evidence>
<keyword evidence="5 7" id="KW-0720">Serine protease</keyword>
<dbReference type="InterPro" id="IPR033135">
    <property type="entry name" value="ClpP_His_AS"/>
</dbReference>
<dbReference type="PANTHER" id="PTHR10381">
    <property type="entry name" value="ATP-DEPENDENT CLP PROTEASE PROTEOLYTIC SUBUNIT"/>
    <property type="match status" value="1"/>
</dbReference>
<dbReference type="PANTHER" id="PTHR10381:SF70">
    <property type="entry name" value="ATP-DEPENDENT CLP PROTEASE PROTEOLYTIC SUBUNIT"/>
    <property type="match status" value="1"/>
</dbReference>
<evidence type="ECO:0000256" key="2">
    <source>
        <dbReference type="ARBA" id="ARBA00022490"/>
    </source>
</evidence>
<comment type="subunit">
    <text evidence="7">Fourteen ClpP subunits assemble into 2 heptameric rings which stack back to back to give a disk-like structure with a central cavity, resembling the structure of eukaryotic proteasomes.</text>
</comment>
<evidence type="ECO:0000256" key="1">
    <source>
        <dbReference type="ARBA" id="ARBA00007039"/>
    </source>
</evidence>
<protein>
    <recommendedName>
        <fullName evidence="7 9">ATP-dependent Clp protease proteolytic subunit</fullName>
        <ecNumber evidence="7">3.4.21.92</ecNumber>
    </recommendedName>
    <alternativeName>
        <fullName evidence="7">Endopeptidase Clp</fullName>
    </alternativeName>
</protein>
<dbReference type="NCBIfam" id="NF009205">
    <property type="entry name" value="PRK12553.1"/>
    <property type="match status" value="1"/>
</dbReference>
<comment type="subcellular location">
    <subcellularLocation>
        <location evidence="7">Cytoplasm</location>
    </subcellularLocation>
</comment>
<dbReference type="InterPro" id="IPR023562">
    <property type="entry name" value="ClpP/TepA"/>
</dbReference>
<gene>
    <name evidence="7" type="primary">clpP</name>
    <name evidence="10" type="ORF">ACERK3_02820</name>
</gene>
<dbReference type="EC" id="3.4.21.92" evidence="7"/>
<dbReference type="RefSeq" id="WP_425344502.1">
    <property type="nucleotide sequence ID" value="NZ_JBGUBD010000002.1"/>
</dbReference>
<dbReference type="NCBIfam" id="NF001368">
    <property type="entry name" value="PRK00277.1"/>
    <property type="match status" value="1"/>
</dbReference>
<dbReference type="EMBL" id="JBGUBD010000002">
    <property type="protein sequence ID" value="MFA9477221.1"/>
    <property type="molecule type" value="Genomic_DNA"/>
</dbReference>
<evidence type="ECO:0000313" key="10">
    <source>
        <dbReference type="EMBL" id="MFA9477221.1"/>
    </source>
</evidence>
<keyword evidence="2 7" id="KW-0963">Cytoplasm</keyword>
<feature type="active site" description="Nucleophile" evidence="7">
    <location>
        <position position="92"/>
    </location>
</feature>
<name>A0ABV4U364_9BACT</name>
<dbReference type="PRINTS" id="PR00127">
    <property type="entry name" value="CLPPROTEASEP"/>
</dbReference>
<keyword evidence="11" id="KW-1185">Reference proteome</keyword>
<sequence>MAAPPIGRYREMTIDELLLENRVIFLVGEINHASATGIIMRLLYLQNQKKGVDINLYINSPGGAVDDTLAIYDTMQFLDCEVATYCIGKAMSGGAVVLAAGAKGKRYSLPHAKVMIHQPYGGVYGQTSDVQIQAEEILKTKDELNGILARHTGQTKEQIEEDSERDKFFSAQEAKAYGLVDDVIEKSQPNVSGEDNKPE</sequence>
<evidence type="ECO:0000256" key="5">
    <source>
        <dbReference type="ARBA" id="ARBA00022825"/>
    </source>
</evidence>
<comment type="function">
    <text evidence="7">Cleaves peptides in various proteins in a process that requires ATP hydrolysis. Has a chymotrypsin-like activity. Plays a major role in the degradation of misfolded proteins.</text>
</comment>
<evidence type="ECO:0000256" key="6">
    <source>
        <dbReference type="ARBA" id="ARBA00034021"/>
    </source>
</evidence>
<evidence type="ECO:0000256" key="7">
    <source>
        <dbReference type="HAMAP-Rule" id="MF_00444"/>
    </source>
</evidence>